<dbReference type="NCBIfam" id="NF008293">
    <property type="entry name" value="PRK11073.1"/>
    <property type="match status" value="1"/>
</dbReference>
<evidence type="ECO:0000256" key="8">
    <source>
        <dbReference type="ARBA" id="ARBA00023012"/>
    </source>
</evidence>
<dbReference type="EC" id="2.7.13.3" evidence="2"/>
<dbReference type="InterPro" id="IPR003661">
    <property type="entry name" value="HisK_dim/P_dom"/>
</dbReference>
<proteinExistence type="predicted"/>
<dbReference type="CDD" id="cd00082">
    <property type="entry name" value="HisKA"/>
    <property type="match status" value="1"/>
</dbReference>
<dbReference type="Proteomes" id="UP000215188">
    <property type="component" value="Unassembled WGS sequence"/>
</dbReference>
<dbReference type="PANTHER" id="PTHR43065:SF16">
    <property type="entry name" value="SENSORY HISTIDINE KINASE_PHOSPHATASE NTRB"/>
    <property type="match status" value="1"/>
</dbReference>
<keyword evidence="5" id="KW-0547">Nucleotide-binding</keyword>
<sequence>MLRKPSKEGAAVAALFSPHSVWDEFPNAILIVDYSHQMVVYANPVAEVSLDLSSKLLEGMSLHDLFGHNPELFQMLDAIKTEEVASQRQDLILNSGPARADHDPINAHVVVGALNHPDLLLIEWFPLEQQLRSERDDRLVQQVEANKTLMRNLAHEIKNPLGGIRGAAQLLEYELPDKALHEYTQVIIKESDRLQSLVDRLLAPHRKAHIDDFLNIHEVLERVRSLVLAEFPSGLKIKRNYDISLPDLLGDKEALIQAVLNVVHNAAQALRSRIEQGDAEIELTTRVVRNVTINKQRYKLALDLHVIDNGPGIPDEIKDKIFFPLVSGKEGGSGLGLTLAQTYVQQNYGFIGCTSKPGTTDFQMQLPFRLKTEGK</sequence>
<dbReference type="Gene3D" id="3.30.450.20">
    <property type="entry name" value="PAS domain"/>
    <property type="match status" value="1"/>
</dbReference>
<dbReference type="PANTHER" id="PTHR43065">
    <property type="entry name" value="SENSOR HISTIDINE KINASE"/>
    <property type="match status" value="1"/>
</dbReference>
<name>A0A229FRC0_9BURK</name>
<dbReference type="OrthoDB" id="9789238at2"/>
<evidence type="ECO:0000256" key="1">
    <source>
        <dbReference type="ARBA" id="ARBA00000085"/>
    </source>
</evidence>
<dbReference type="InterPro" id="IPR003594">
    <property type="entry name" value="HATPase_dom"/>
</dbReference>
<evidence type="ECO:0000313" key="11">
    <source>
        <dbReference type="Proteomes" id="UP000215188"/>
    </source>
</evidence>
<dbReference type="SMART" id="SM00387">
    <property type="entry name" value="HATPase_c"/>
    <property type="match status" value="1"/>
</dbReference>
<dbReference type="Gene3D" id="1.10.287.130">
    <property type="match status" value="1"/>
</dbReference>
<keyword evidence="3" id="KW-0597">Phosphoprotein</keyword>
<keyword evidence="6 10" id="KW-0418">Kinase</keyword>
<evidence type="ECO:0000256" key="2">
    <source>
        <dbReference type="ARBA" id="ARBA00012438"/>
    </source>
</evidence>
<gene>
    <name evidence="10" type="ORF">AOC33_08590</name>
</gene>
<evidence type="ECO:0000313" key="10">
    <source>
        <dbReference type="EMBL" id="OXL14555.1"/>
    </source>
</evidence>
<evidence type="ECO:0000256" key="6">
    <source>
        <dbReference type="ARBA" id="ARBA00022777"/>
    </source>
</evidence>
<comment type="catalytic activity">
    <reaction evidence="1">
        <text>ATP + protein L-histidine = ADP + protein N-phospho-L-histidine.</text>
        <dbReference type="EC" id="2.7.13.3"/>
    </reaction>
</comment>
<keyword evidence="11" id="KW-1185">Reference proteome</keyword>
<evidence type="ECO:0000256" key="4">
    <source>
        <dbReference type="ARBA" id="ARBA00022679"/>
    </source>
</evidence>
<dbReference type="SUPFAM" id="SSF47384">
    <property type="entry name" value="Homodimeric domain of signal transducing histidine kinase"/>
    <property type="match status" value="1"/>
</dbReference>
<dbReference type="SUPFAM" id="SSF55874">
    <property type="entry name" value="ATPase domain of HSP90 chaperone/DNA topoisomerase II/histidine kinase"/>
    <property type="match status" value="1"/>
</dbReference>
<feature type="domain" description="Histidine kinase" evidence="9">
    <location>
        <begin position="152"/>
        <end position="370"/>
    </location>
</feature>
<dbReference type="InterPro" id="IPR036890">
    <property type="entry name" value="HATPase_C_sf"/>
</dbReference>
<reference evidence="10 11" key="1">
    <citation type="submission" date="2017-06" db="EMBL/GenBank/DDBJ databases">
        <title>Reclassification of a Polynucleobacter cosmopolitanus strain isolated from tropical Lake Victoria as Polynucleobacter victoriensis comb. nov.</title>
        <authorList>
            <person name="Hahn M.W."/>
        </authorList>
    </citation>
    <scope>NUCLEOTIDE SEQUENCE [LARGE SCALE GENOMIC DNA]</scope>
    <source>
        <strain evidence="10 11">MWH-MoIso2</strain>
    </source>
</reference>
<dbReference type="Gene3D" id="3.30.565.10">
    <property type="entry name" value="Histidine kinase-like ATPase, C-terminal domain"/>
    <property type="match status" value="1"/>
</dbReference>
<dbReference type="AlphaFoldDB" id="A0A229FRC0"/>
<dbReference type="RefSeq" id="WP_089516598.1">
    <property type="nucleotide sequence ID" value="NZ_NJGG01000003.1"/>
</dbReference>
<dbReference type="InterPro" id="IPR005467">
    <property type="entry name" value="His_kinase_dom"/>
</dbReference>
<dbReference type="InterPro" id="IPR004358">
    <property type="entry name" value="Sig_transdc_His_kin-like_C"/>
</dbReference>
<dbReference type="GO" id="GO:0005524">
    <property type="term" value="F:ATP binding"/>
    <property type="evidence" value="ECO:0007669"/>
    <property type="project" value="UniProtKB-KW"/>
</dbReference>
<evidence type="ECO:0000256" key="7">
    <source>
        <dbReference type="ARBA" id="ARBA00022840"/>
    </source>
</evidence>
<evidence type="ECO:0000259" key="9">
    <source>
        <dbReference type="PROSITE" id="PS50109"/>
    </source>
</evidence>
<dbReference type="SMART" id="SM00388">
    <property type="entry name" value="HisKA"/>
    <property type="match status" value="1"/>
</dbReference>
<keyword evidence="4" id="KW-0808">Transferase</keyword>
<comment type="caution">
    <text evidence="10">The sequence shown here is derived from an EMBL/GenBank/DDBJ whole genome shotgun (WGS) entry which is preliminary data.</text>
</comment>
<dbReference type="Pfam" id="PF00512">
    <property type="entry name" value="HisKA"/>
    <property type="match status" value="1"/>
</dbReference>
<keyword evidence="8" id="KW-0902">Two-component regulatory system</keyword>
<dbReference type="Pfam" id="PF02518">
    <property type="entry name" value="HATPase_c"/>
    <property type="match status" value="1"/>
</dbReference>
<keyword evidence="7" id="KW-0067">ATP-binding</keyword>
<accession>A0A229FRC0</accession>
<protein>
    <recommendedName>
        <fullName evidence="2">histidine kinase</fullName>
        <ecNumber evidence="2">2.7.13.3</ecNumber>
    </recommendedName>
</protein>
<dbReference type="GO" id="GO:0000155">
    <property type="term" value="F:phosphorelay sensor kinase activity"/>
    <property type="evidence" value="ECO:0007669"/>
    <property type="project" value="InterPro"/>
</dbReference>
<evidence type="ECO:0000256" key="5">
    <source>
        <dbReference type="ARBA" id="ARBA00022741"/>
    </source>
</evidence>
<dbReference type="PROSITE" id="PS50109">
    <property type="entry name" value="HIS_KIN"/>
    <property type="match status" value="1"/>
</dbReference>
<dbReference type="PRINTS" id="PR00344">
    <property type="entry name" value="BCTRLSENSOR"/>
</dbReference>
<dbReference type="EMBL" id="NJGG01000003">
    <property type="protein sequence ID" value="OXL14555.1"/>
    <property type="molecule type" value="Genomic_DNA"/>
</dbReference>
<evidence type="ECO:0000256" key="3">
    <source>
        <dbReference type="ARBA" id="ARBA00022553"/>
    </source>
</evidence>
<organism evidence="10 11">
    <name type="scientific">Polynucleobacter cosmopolitanus</name>
    <dbReference type="NCBI Taxonomy" id="351345"/>
    <lineage>
        <taxon>Bacteria</taxon>
        <taxon>Pseudomonadati</taxon>
        <taxon>Pseudomonadota</taxon>
        <taxon>Betaproteobacteria</taxon>
        <taxon>Burkholderiales</taxon>
        <taxon>Burkholderiaceae</taxon>
        <taxon>Polynucleobacter</taxon>
    </lineage>
</organism>
<dbReference type="InterPro" id="IPR036097">
    <property type="entry name" value="HisK_dim/P_sf"/>
</dbReference>